<dbReference type="EMBL" id="PTIY01000003">
    <property type="protein sequence ID" value="PPK72645.1"/>
    <property type="molecule type" value="Genomic_DNA"/>
</dbReference>
<feature type="transmembrane region" description="Helical" evidence="1">
    <location>
        <begin position="30"/>
        <end position="49"/>
    </location>
</feature>
<dbReference type="AlphaFoldDB" id="A0A2S6H580"/>
<gene>
    <name evidence="2" type="ORF">B0F88_10378</name>
</gene>
<dbReference type="RefSeq" id="WP_104422743.1">
    <property type="nucleotide sequence ID" value="NZ_PTIY01000003.1"/>
</dbReference>
<reference evidence="2 3" key="1">
    <citation type="submission" date="2018-02" db="EMBL/GenBank/DDBJ databases">
        <title>Subsurface microbial communities from deep shales in Ohio and West Virginia, USA.</title>
        <authorList>
            <person name="Wrighton K."/>
        </authorList>
    </citation>
    <scope>NUCLEOTIDE SEQUENCE [LARGE SCALE GENOMIC DNA]</scope>
    <source>
        <strain evidence="2 3">OWC-G53F</strain>
    </source>
</reference>
<evidence type="ECO:0000256" key="1">
    <source>
        <dbReference type="SAM" id="Phobius"/>
    </source>
</evidence>
<keyword evidence="1" id="KW-0472">Membrane</keyword>
<keyword evidence="3" id="KW-1185">Reference proteome</keyword>
<comment type="caution">
    <text evidence="2">The sequence shown here is derived from an EMBL/GenBank/DDBJ whole genome shotgun (WGS) entry which is preliminary data.</text>
</comment>
<name>A0A2S6H580_9GAMM</name>
<dbReference type="Proteomes" id="UP000238071">
    <property type="component" value="Unassembled WGS sequence"/>
</dbReference>
<organism evidence="2 3">
    <name type="scientific">Methylobacter tundripaludum</name>
    <dbReference type="NCBI Taxonomy" id="173365"/>
    <lineage>
        <taxon>Bacteria</taxon>
        <taxon>Pseudomonadati</taxon>
        <taxon>Pseudomonadota</taxon>
        <taxon>Gammaproteobacteria</taxon>
        <taxon>Methylococcales</taxon>
        <taxon>Methylococcaceae</taxon>
        <taxon>Methylobacter</taxon>
    </lineage>
</organism>
<keyword evidence="1" id="KW-1133">Transmembrane helix</keyword>
<evidence type="ECO:0000313" key="3">
    <source>
        <dbReference type="Proteomes" id="UP000238071"/>
    </source>
</evidence>
<proteinExistence type="predicted"/>
<accession>A0A2S6H580</accession>
<keyword evidence="1" id="KW-0812">Transmembrane</keyword>
<protein>
    <submittedName>
        <fullName evidence="2">Uncharacterized protein</fullName>
    </submittedName>
</protein>
<evidence type="ECO:0000313" key="2">
    <source>
        <dbReference type="EMBL" id="PPK72645.1"/>
    </source>
</evidence>
<sequence length="77" mass="8940">MKIFMFDQIHLHRRYLEQEQSENKREKIETWLCIIGLTVVISALIATVIDVVCAPDNSQFDNSAYLHDPGDHNNPEQ</sequence>